<dbReference type="Proteomes" id="UP000799753">
    <property type="component" value="Unassembled WGS sequence"/>
</dbReference>
<dbReference type="OrthoDB" id="3800963at2759"/>
<feature type="region of interest" description="Disordered" evidence="1">
    <location>
        <begin position="651"/>
        <end position="717"/>
    </location>
</feature>
<gene>
    <name evidence="2" type="ORF">P280DRAFT_521789</name>
</gene>
<feature type="compositionally biased region" description="Low complexity" evidence="1">
    <location>
        <begin position="651"/>
        <end position="662"/>
    </location>
</feature>
<keyword evidence="3" id="KW-1185">Reference proteome</keyword>
<sequence length="717" mass="82129">MASTLTFRRGTEDIARLWVAPSAEDYFNHDISLERYYTVRPIAGYCEMEKVLIMWDKCRESCFALYERVQKRLQANSLAKDGSIHILDFTGWQLGLNGWFFQGYDYVRGFLYDGFEETDLVAMGKETLDALSYYRYDYPLKLKHTINEMSDGRSESLARMFPCKAKPHFHSSSTTMGPRISTALSKTAADRRRANQIHRKRPANVPYLPALPSKVKKSTPHPLMNEPIAHLQQPRGENRLNLPGPNGGNWAVRRILASRRSPSDQSTIEYKVQWETSWEPASKIHGPALEEWNAAVEDHDTFEFRAKQGGKWCVLKDETAGENDHEDMQWDMWVAIHRNVVEEVTKYWLAGLNEEDFQYKNRKESKKAMYDAERNHLKAPTSALAALQGAWNDLRENPNLRDEQIVYGDVHICYLDKLDPHSDEGISRSSRTAFPIASIIRVLHSNPFAHLDVKMFTRDHDTCAAYTHWCSVLRNIIHVTPFMFKAGTWMHLFALLLLGGEIMTAELAAVGIAVEEDWPMRSREYDMHMYYEQIVDNRAPHEIQETYLSLREFFRELKPDEGEEHNLVVEESHGSTGSGSISPRTIVKSREVDGDYQVHSYQPVSPIENVRHSTYKVDPMGPPKLPRNPPLYSVASEDSSSAFVGDIRLSTSSSSSSSAYASVDQEDSLQKEKEELTKRLAQLERQESHRKRGAGDARHKSFANDNHTLNKYLEKGT</sequence>
<feature type="region of interest" description="Disordered" evidence="1">
    <location>
        <begin position="603"/>
        <end position="633"/>
    </location>
</feature>
<dbReference type="AlphaFoldDB" id="A0A6A6RQK1"/>
<protein>
    <submittedName>
        <fullName evidence="2">Uncharacterized protein</fullName>
    </submittedName>
</protein>
<feature type="compositionally biased region" description="Basic and acidic residues" evidence="1">
    <location>
        <begin position="668"/>
        <end position="699"/>
    </location>
</feature>
<accession>A0A6A6RQK1</accession>
<dbReference type="CDD" id="cd00024">
    <property type="entry name" value="CD_CSD"/>
    <property type="match status" value="1"/>
</dbReference>
<evidence type="ECO:0000313" key="3">
    <source>
        <dbReference type="Proteomes" id="UP000799753"/>
    </source>
</evidence>
<feature type="compositionally biased region" description="Pro residues" evidence="1">
    <location>
        <begin position="620"/>
        <end position="629"/>
    </location>
</feature>
<dbReference type="EMBL" id="MU006796">
    <property type="protein sequence ID" value="KAF2636881.1"/>
    <property type="molecule type" value="Genomic_DNA"/>
</dbReference>
<evidence type="ECO:0000256" key="1">
    <source>
        <dbReference type="SAM" id="MobiDB-lite"/>
    </source>
</evidence>
<evidence type="ECO:0000313" key="2">
    <source>
        <dbReference type="EMBL" id="KAF2636881.1"/>
    </source>
</evidence>
<name>A0A6A6RQK1_9PLEO</name>
<proteinExistence type="predicted"/>
<reference evidence="2" key="1">
    <citation type="journal article" date="2020" name="Stud. Mycol.">
        <title>101 Dothideomycetes genomes: a test case for predicting lifestyles and emergence of pathogens.</title>
        <authorList>
            <person name="Haridas S."/>
            <person name="Albert R."/>
            <person name="Binder M."/>
            <person name="Bloem J."/>
            <person name="Labutti K."/>
            <person name="Salamov A."/>
            <person name="Andreopoulos B."/>
            <person name="Baker S."/>
            <person name="Barry K."/>
            <person name="Bills G."/>
            <person name="Bluhm B."/>
            <person name="Cannon C."/>
            <person name="Castanera R."/>
            <person name="Culley D."/>
            <person name="Daum C."/>
            <person name="Ezra D."/>
            <person name="Gonzalez J."/>
            <person name="Henrissat B."/>
            <person name="Kuo A."/>
            <person name="Liang C."/>
            <person name="Lipzen A."/>
            <person name="Lutzoni F."/>
            <person name="Magnuson J."/>
            <person name="Mondo S."/>
            <person name="Nolan M."/>
            <person name="Ohm R."/>
            <person name="Pangilinan J."/>
            <person name="Park H.-J."/>
            <person name="Ramirez L."/>
            <person name="Alfaro M."/>
            <person name="Sun H."/>
            <person name="Tritt A."/>
            <person name="Yoshinaga Y."/>
            <person name="Zwiers L.-H."/>
            <person name="Turgeon B."/>
            <person name="Goodwin S."/>
            <person name="Spatafora J."/>
            <person name="Crous P."/>
            <person name="Grigoriev I."/>
        </authorList>
    </citation>
    <scope>NUCLEOTIDE SEQUENCE</scope>
    <source>
        <strain evidence="2">CBS 473.64</strain>
    </source>
</reference>
<organism evidence="2 3">
    <name type="scientific">Massarina eburnea CBS 473.64</name>
    <dbReference type="NCBI Taxonomy" id="1395130"/>
    <lineage>
        <taxon>Eukaryota</taxon>
        <taxon>Fungi</taxon>
        <taxon>Dikarya</taxon>
        <taxon>Ascomycota</taxon>
        <taxon>Pezizomycotina</taxon>
        <taxon>Dothideomycetes</taxon>
        <taxon>Pleosporomycetidae</taxon>
        <taxon>Pleosporales</taxon>
        <taxon>Massarineae</taxon>
        <taxon>Massarinaceae</taxon>
        <taxon>Massarina</taxon>
    </lineage>
</organism>